<reference evidence="2 3" key="1">
    <citation type="submission" date="2019-08" db="EMBL/GenBank/DDBJ databases">
        <title>In-depth cultivation of the pig gut microbiome towards novel bacterial diversity and tailored functional studies.</title>
        <authorList>
            <person name="Wylensek D."/>
            <person name="Hitch T.C.A."/>
            <person name="Clavel T."/>
        </authorList>
    </citation>
    <scope>NUCLEOTIDE SEQUENCE [LARGE SCALE GENOMIC DNA]</scope>
    <source>
        <strain evidence="2 3">BSM-383-APC-4H</strain>
    </source>
</reference>
<feature type="domain" description="Methyltransferase small" evidence="1">
    <location>
        <begin position="37"/>
        <end position="176"/>
    </location>
</feature>
<dbReference type="PANTHER" id="PTHR47739:SF1">
    <property type="entry name" value="TRNA1(VAL) (ADENINE(37)-N6)-METHYLTRANSFERASE"/>
    <property type="match status" value="1"/>
</dbReference>
<evidence type="ECO:0000313" key="3">
    <source>
        <dbReference type="Proteomes" id="UP000433359"/>
    </source>
</evidence>
<protein>
    <submittedName>
        <fullName evidence="2">tRNA1(Val) (Adenine(37)-N6)-methyltransferase</fullName>
    </submittedName>
</protein>
<sequence length="249" mass="28819">MKLVQIKEKERIDDLQIKEYHIIQKTDGFCFGIDAVLLSDYAKVKKNSRGIDLCSGTGIVPILMDAKYPIAHVEGLEYQEDYAEMAERSVHMNGQSERVYIAHGDVRQVKEKYKRESFDWVTCNPPYMIGAHGLKNPDYGKAIARHEITCSLEDVVQAAKWLLKPGGHFYMVHRPFRLAEIIYTLKQYKLEPKRMRLVHPYIDKEPNMVLIDCAKGRNPRITVDSPLIVYNKDGSYTDEIYQIYGEMKN</sequence>
<dbReference type="Pfam" id="PF05175">
    <property type="entry name" value="MTS"/>
    <property type="match status" value="1"/>
</dbReference>
<gene>
    <name evidence="2" type="ORF">FYJ25_13060</name>
</gene>
<evidence type="ECO:0000313" key="2">
    <source>
        <dbReference type="EMBL" id="MSU83227.1"/>
    </source>
</evidence>
<dbReference type="InterPro" id="IPR007848">
    <property type="entry name" value="Small_mtfrase_dom"/>
</dbReference>
<comment type="caution">
    <text evidence="2">The sequence shown here is derived from an EMBL/GenBank/DDBJ whole genome shotgun (WGS) entry which is preliminary data.</text>
</comment>
<dbReference type="RefSeq" id="WP_154581463.1">
    <property type="nucleotide sequence ID" value="NZ_VULP01000036.1"/>
</dbReference>
<proteinExistence type="predicted"/>
<dbReference type="CDD" id="cd02440">
    <property type="entry name" value="AdoMet_MTases"/>
    <property type="match status" value="1"/>
</dbReference>
<dbReference type="EMBL" id="VULP01000036">
    <property type="protein sequence ID" value="MSU83227.1"/>
    <property type="molecule type" value="Genomic_DNA"/>
</dbReference>
<dbReference type="AlphaFoldDB" id="A0A6N7YDQ9"/>
<evidence type="ECO:0000259" key="1">
    <source>
        <dbReference type="Pfam" id="PF05175"/>
    </source>
</evidence>
<dbReference type="GO" id="GO:0032259">
    <property type="term" value="P:methylation"/>
    <property type="evidence" value="ECO:0007669"/>
    <property type="project" value="UniProtKB-KW"/>
</dbReference>
<dbReference type="InterPro" id="IPR029063">
    <property type="entry name" value="SAM-dependent_MTases_sf"/>
</dbReference>
<keyword evidence="2" id="KW-0489">Methyltransferase</keyword>
<dbReference type="InterPro" id="IPR050210">
    <property type="entry name" value="tRNA_Adenine-N(6)_MTase"/>
</dbReference>
<dbReference type="Gene3D" id="3.40.50.150">
    <property type="entry name" value="Vaccinia Virus protein VP39"/>
    <property type="match status" value="1"/>
</dbReference>
<keyword evidence="2" id="KW-0808">Transferase</keyword>
<name>A0A6N7YDQ9_9FIRM</name>
<organism evidence="2 3">
    <name type="scientific">Anaerobutyricum soehngenii</name>
    <dbReference type="NCBI Taxonomy" id="105843"/>
    <lineage>
        <taxon>Bacteria</taxon>
        <taxon>Bacillati</taxon>
        <taxon>Bacillota</taxon>
        <taxon>Clostridia</taxon>
        <taxon>Lachnospirales</taxon>
        <taxon>Lachnospiraceae</taxon>
        <taxon>Anaerobutyricum</taxon>
    </lineage>
</organism>
<dbReference type="Proteomes" id="UP000433359">
    <property type="component" value="Unassembled WGS sequence"/>
</dbReference>
<dbReference type="GO" id="GO:0008168">
    <property type="term" value="F:methyltransferase activity"/>
    <property type="evidence" value="ECO:0007669"/>
    <property type="project" value="UniProtKB-KW"/>
</dbReference>
<dbReference type="PANTHER" id="PTHR47739">
    <property type="entry name" value="TRNA1(VAL) (ADENINE(37)-N6)-METHYLTRANSFERASE"/>
    <property type="match status" value="1"/>
</dbReference>
<accession>A0A6N7YDQ9</accession>
<dbReference type="SUPFAM" id="SSF53335">
    <property type="entry name" value="S-adenosyl-L-methionine-dependent methyltransferases"/>
    <property type="match status" value="1"/>
</dbReference>